<name>A0A1D1VW27_RAMVA</name>
<dbReference type="OrthoDB" id="75807at2759"/>
<dbReference type="AlphaFoldDB" id="A0A1D1VW27"/>
<evidence type="ECO:0000259" key="4">
    <source>
        <dbReference type="Pfam" id="PF10187"/>
    </source>
</evidence>
<feature type="domain" description="FAM192A/Fyv6 N-terminal" evidence="4">
    <location>
        <begin position="15"/>
        <end position="116"/>
    </location>
</feature>
<dbReference type="PANTHER" id="PTHR13495:SF0">
    <property type="entry name" value="PSME3-INTERACTING PROTEIN"/>
    <property type="match status" value="1"/>
</dbReference>
<feature type="compositionally biased region" description="Low complexity" evidence="3">
    <location>
        <begin position="124"/>
        <end position="139"/>
    </location>
</feature>
<dbReference type="Pfam" id="PF10187">
    <property type="entry name" value="FAM192A_Fyv6_N"/>
    <property type="match status" value="1"/>
</dbReference>
<evidence type="ECO:0000313" key="6">
    <source>
        <dbReference type="Proteomes" id="UP000186922"/>
    </source>
</evidence>
<evidence type="ECO:0000256" key="2">
    <source>
        <dbReference type="ARBA" id="ARBA00023242"/>
    </source>
</evidence>
<reference evidence="5 6" key="1">
    <citation type="journal article" date="2016" name="Nat. Commun.">
        <title>Extremotolerant tardigrade genome and improved radiotolerance of human cultured cells by tardigrade-unique protein.</title>
        <authorList>
            <person name="Hashimoto T."/>
            <person name="Horikawa D.D."/>
            <person name="Saito Y."/>
            <person name="Kuwahara H."/>
            <person name="Kozuka-Hata H."/>
            <person name="Shin-I T."/>
            <person name="Minakuchi Y."/>
            <person name="Ohishi K."/>
            <person name="Motoyama A."/>
            <person name="Aizu T."/>
            <person name="Enomoto A."/>
            <person name="Kondo K."/>
            <person name="Tanaka S."/>
            <person name="Hara Y."/>
            <person name="Koshikawa S."/>
            <person name="Sagara H."/>
            <person name="Miura T."/>
            <person name="Yokobori S."/>
            <person name="Miyagawa K."/>
            <person name="Suzuki Y."/>
            <person name="Kubo T."/>
            <person name="Oyama M."/>
            <person name="Kohara Y."/>
            <person name="Fujiyama A."/>
            <person name="Arakawa K."/>
            <person name="Katayama T."/>
            <person name="Toyoda A."/>
            <person name="Kunieda T."/>
        </authorList>
    </citation>
    <scope>NUCLEOTIDE SEQUENCE [LARGE SCALE GENOMIC DNA]</scope>
    <source>
        <strain evidence="5 6">YOKOZUNA-1</strain>
    </source>
</reference>
<dbReference type="STRING" id="947166.A0A1D1VW27"/>
<gene>
    <name evidence="5" type="primary">RvY_15404-1</name>
    <name evidence="5" type="synonym">RvY_15404.1</name>
    <name evidence="5" type="ORF">RvY_15404</name>
</gene>
<keyword evidence="6" id="KW-1185">Reference proteome</keyword>
<dbReference type="InterPro" id="IPR019331">
    <property type="entry name" value="FAM192A/Fyv6_N"/>
</dbReference>
<protein>
    <recommendedName>
        <fullName evidence="4">FAM192A/Fyv6 N-terminal domain-containing protein</fullName>
    </recommendedName>
</protein>
<feature type="region of interest" description="Disordered" evidence="3">
    <location>
        <begin position="120"/>
        <end position="222"/>
    </location>
</feature>
<comment type="subcellular location">
    <subcellularLocation>
        <location evidence="1">Nucleus</location>
    </subcellularLocation>
</comment>
<dbReference type="GO" id="GO:0005634">
    <property type="term" value="C:nucleus"/>
    <property type="evidence" value="ECO:0007669"/>
    <property type="project" value="UniProtKB-SubCell"/>
</dbReference>
<dbReference type="InterPro" id="IPR039845">
    <property type="entry name" value="FAM192A"/>
</dbReference>
<evidence type="ECO:0000256" key="1">
    <source>
        <dbReference type="ARBA" id="ARBA00004123"/>
    </source>
</evidence>
<dbReference type="EMBL" id="BDGG01000012">
    <property type="protein sequence ID" value="GAV05241.1"/>
    <property type="molecule type" value="Genomic_DNA"/>
</dbReference>
<keyword evidence="2" id="KW-0539">Nucleus</keyword>
<evidence type="ECO:0000313" key="5">
    <source>
        <dbReference type="EMBL" id="GAV05241.1"/>
    </source>
</evidence>
<dbReference type="PANTHER" id="PTHR13495">
    <property type="entry name" value="NEFA-INTERACTING NUCLEAR PROTEIN NIP30"/>
    <property type="match status" value="1"/>
</dbReference>
<comment type="caution">
    <text evidence="5">The sequence shown here is derived from an EMBL/GenBank/DDBJ whole genome shotgun (WGS) entry which is preliminary data.</text>
</comment>
<dbReference type="Proteomes" id="UP000186922">
    <property type="component" value="Unassembled WGS sequence"/>
</dbReference>
<evidence type="ECO:0000256" key="3">
    <source>
        <dbReference type="SAM" id="MobiDB-lite"/>
    </source>
</evidence>
<accession>A0A1D1VW27</accession>
<organism evidence="5 6">
    <name type="scientific">Ramazzottius varieornatus</name>
    <name type="common">Water bear</name>
    <name type="synonym">Tardigrade</name>
    <dbReference type="NCBI Taxonomy" id="947166"/>
    <lineage>
        <taxon>Eukaryota</taxon>
        <taxon>Metazoa</taxon>
        <taxon>Ecdysozoa</taxon>
        <taxon>Tardigrada</taxon>
        <taxon>Eutardigrada</taxon>
        <taxon>Parachela</taxon>
        <taxon>Hypsibioidea</taxon>
        <taxon>Ramazzottiidae</taxon>
        <taxon>Ramazzottius</taxon>
    </lineage>
</organism>
<sequence length="222" mass="24659">MSFGGSVPKEQFKSFVTETEIEEKRKVRQQEWEKVRKPDEPLEAPEVPVDNRTLYDRLQAKKALEQEEKDEAKKMKNFVRGLEHDEVEFLDQLDDIYTKMERDKIAEEKAALREFKEKAAILQSSSIPSGSSVASSSVAGKRKDPPSTSVTADLPKKKSQKELLASAVRLKRPSSTDEETTSPEVLAKDGSGPTQAEPDSKQPGPRITPTAMSGYGSSSDSE</sequence>
<proteinExistence type="predicted"/>